<reference evidence="2" key="1">
    <citation type="journal article" date="2016" name="Int. J. Mol. Sci.">
        <title>Comparative genomics of the extreme acidophile Acidithiobacillus thiooxidans reveals intraspecific divergence and niche adaptation.</title>
        <authorList>
            <person name="Zhang X."/>
            <person name="Feng X."/>
            <person name="Tao J."/>
            <person name="Ma L."/>
            <person name="Xiao Y."/>
            <person name="Liang Y."/>
            <person name="Liu X."/>
            <person name="Yin H."/>
        </authorList>
    </citation>
    <scope>NUCLEOTIDE SEQUENCE [LARGE SCALE GENOMIC DNA]</scope>
    <source>
        <strain evidence="2">DXS-W</strain>
    </source>
</reference>
<comment type="caution">
    <text evidence="2">The sequence shown here is derived from an EMBL/GenBank/DDBJ whole genome shotgun (WGS) entry which is preliminary data.</text>
</comment>
<dbReference type="RefSeq" id="WP_065974191.1">
    <property type="nucleotide sequence ID" value="NZ_LWRY01000116.1"/>
</dbReference>
<name>A0A1C2J6K9_ACITH</name>
<dbReference type="EMBL" id="LWRY01000116">
    <property type="protein sequence ID" value="OCX72170.1"/>
    <property type="molecule type" value="Genomic_DNA"/>
</dbReference>
<evidence type="ECO:0000259" key="1">
    <source>
        <dbReference type="Pfam" id="PF16261"/>
    </source>
</evidence>
<organism evidence="2 3">
    <name type="scientific">Acidithiobacillus thiooxidans</name>
    <name type="common">Thiobacillus thiooxidans</name>
    <dbReference type="NCBI Taxonomy" id="930"/>
    <lineage>
        <taxon>Bacteria</taxon>
        <taxon>Pseudomonadati</taxon>
        <taxon>Pseudomonadota</taxon>
        <taxon>Acidithiobacillia</taxon>
        <taxon>Acidithiobacillales</taxon>
        <taxon>Acidithiobacillaceae</taxon>
        <taxon>Acidithiobacillus</taxon>
    </lineage>
</organism>
<keyword evidence="3" id="KW-1185">Reference proteome</keyword>
<sequence>MVASNWIFNYLIISAPNESGGLYACFDGQVLPMDDRPTCGIDWSSERGVFVRGIQQGDILSITTTEGTREYKGAWYDIHDVLLGETEDIYLVSTYHNAIIRWSRSEEAEIDRWISADQIDSWHVNCLGKVHGKVCFSAFGDFHSTRGYKNATKGRGFLAEVDQNPPQIISGGLSQPHSILGTSDGYWLCNSEMGDVRYAGRDGVMDPEIVLDGYTRGLAIRDGVLFVGLSASRNSFEGDPVRQAKIVAIDLATKQEISRLSLPFNEVYGIIAVPKQDLFLKLVAQILTGERLRLLRQRDSLLGKLAAHLSQSPRPEERGL</sequence>
<evidence type="ECO:0000313" key="2">
    <source>
        <dbReference type="EMBL" id="OCX72170.1"/>
    </source>
</evidence>
<gene>
    <name evidence="2" type="ORF">A6M23_10260</name>
</gene>
<accession>A0A1C2J6K9</accession>
<evidence type="ECO:0000313" key="3">
    <source>
        <dbReference type="Proteomes" id="UP000095008"/>
    </source>
</evidence>
<dbReference type="Proteomes" id="UP000095008">
    <property type="component" value="Unassembled WGS sequence"/>
</dbReference>
<dbReference type="InterPro" id="IPR017481">
    <property type="entry name" value="CHP03032"/>
</dbReference>
<dbReference type="SUPFAM" id="SSF101898">
    <property type="entry name" value="NHL repeat"/>
    <property type="match status" value="1"/>
</dbReference>
<dbReference type="AlphaFoldDB" id="A0A1C2J6K9"/>
<proteinExistence type="predicted"/>
<dbReference type="Pfam" id="PF16261">
    <property type="entry name" value="DUF4915"/>
    <property type="match status" value="1"/>
</dbReference>
<feature type="domain" description="Conserved hypothetical protein CHP03032" evidence="1">
    <location>
        <begin position="76"/>
        <end position="275"/>
    </location>
</feature>
<protein>
    <recommendedName>
        <fullName evidence="1">Conserved hypothetical protein CHP03032 domain-containing protein</fullName>
    </recommendedName>
</protein>